<gene>
    <name evidence="2" type="ORF">NCTC5050_03077</name>
</gene>
<keyword evidence="3" id="KW-1185">Reference proteome</keyword>
<evidence type="ECO:0000259" key="1">
    <source>
        <dbReference type="Pfam" id="PF01610"/>
    </source>
</evidence>
<dbReference type="Proteomes" id="UP000255382">
    <property type="component" value="Unassembled WGS sequence"/>
</dbReference>
<proteinExistence type="predicted"/>
<protein>
    <submittedName>
        <fullName evidence="2">Transposase, ISL3 family</fullName>
    </submittedName>
</protein>
<evidence type="ECO:0000313" key="3">
    <source>
        <dbReference type="Proteomes" id="UP000255382"/>
    </source>
</evidence>
<dbReference type="EMBL" id="UGLZ01000005">
    <property type="protein sequence ID" value="STV19055.1"/>
    <property type="molecule type" value="Genomic_DNA"/>
</dbReference>
<dbReference type="InterPro" id="IPR002560">
    <property type="entry name" value="Transposase_DDE"/>
</dbReference>
<dbReference type="AlphaFoldDB" id="A0A378AS05"/>
<feature type="domain" description="Transposase IS204/IS1001/IS1096/IS1165 DDE" evidence="1">
    <location>
        <begin position="24"/>
        <end position="107"/>
    </location>
</feature>
<evidence type="ECO:0000313" key="2">
    <source>
        <dbReference type="EMBL" id="STV19055.1"/>
    </source>
</evidence>
<name>A0A378AS05_KLEPO</name>
<organism evidence="2 3">
    <name type="scientific">Klebsiella pneumoniae subsp. ozaenae</name>
    <dbReference type="NCBI Taxonomy" id="574"/>
    <lineage>
        <taxon>Bacteria</taxon>
        <taxon>Pseudomonadati</taxon>
        <taxon>Pseudomonadota</taxon>
        <taxon>Gammaproteobacteria</taxon>
        <taxon>Enterobacterales</taxon>
        <taxon>Enterobacteriaceae</taxon>
        <taxon>Klebsiella/Raoultella group</taxon>
        <taxon>Klebsiella</taxon>
        <taxon>Klebsiella pneumoniae complex</taxon>
    </lineage>
</organism>
<accession>A0A378AS05</accession>
<sequence length="133" mass="15033">MIAVLKVWRVTSETWVTARLNPSKTLSMDMNPAYISAARVHLPNAVEKIAFDHFHVAKMLCAVVDKTRQSEMKTIPLQARKSAHRSRYLWLYGRNKRHGRIAERLEAAQMVLPDTSRLLGNERAGPGALEPSV</sequence>
<reference evidence="2 3" key="1">
    <citation type="submission" date="2018-06" db="EMBL/GenBank/DDBJ databases">
        <authorList>
            <consortium name="Pathogen Informatics"/>
            <person name="Doyle S."/>
        </authorList>
    </citation>
    <scope>NUCLEOTIDE SEQUENCE [LARGE SCALE GENOMIC DNA]</scope>
    <source>
        <strain evidence="2 3">NCTC5050</strain>
    </source>
</reference>
<dbReference type="Pfam" id="PF01610">
    <property type="entry name" value="DDE_Tnp_ISL3"/>
    <property type="match status" value="1"/>
</dbReference>